<evidence type="ECO:0000256" key="3">
    <source>
        <dbReference type="ARBA" id="ARBA00023237"/>
    </source>
</evidence>
<name>A0A2A4B833_9SPHN</name>
<protein>
    <submittedName>
        <fullName evidence="7">Cell envelope biogenesis protein OmpA</fullName>
    </submittedName>
</protein>
<dbReference type="GO" id="GO:0009279">
    <property type="term" value="C:cell outer membrane"/>
    <property type="evidence" value="ECO:0007669"/>
    <property type="project" value="UniProtKB-SubCell"/>
</dbReference>
<accession>A0A2A4B833</accession>
<feature type="region of interest" description="Disordered" evidence="5">
    <location>
        <begin position="1"/>
        <end position="20"/>
    </location>
</feature>
<evidence type="ECO:0000256" key="1">
    <source>
        <dbReference type="ARBA" id="ARBA00004442"/>
    </source>
</evidence>
<dbReference type="PRINTS" id="PR01021">
    <property type="entry name" value="OMPADOMAIN"/>
</dbReference>
<dbReference type="EMBL" id="NWMW01000001">
    <property type="protein sequence ID" value="PCD03918.1"/>
    <property type="molecule type" value="Genomic_DNA"/>
</dbReference>
<gene>
    <name evidence="7" type="ORF">COC42_06205</name>
</gene>
<keyword evidence="2 4" id="KW-0472">Membrane</keyword>
<evidence type="ECO:0000259" key="6">
    <source>
        <dbReference type="PROSITE" id="PS51123"/>
    </source>
</evidence>
<dbReference type="Gene3D" id="3.30.1330.60">
    <property type="entry name" value="OmpA-like domain"/>
    <property type="match status" value="1"/>
</dbReference>
<keyword evidence="3" id="KW-0998">Cell outer membrane</keyword>
<evidence type="ECO:0000256" key="2">
    <source>
        <dbReference type="ARBA" id="ARBA00023136"/>
    </source>
</evidence>
<dbReference type="PROSITE" id="PS51123">
    <property type="entry name" value="OMPA_2"/>
    <property type="match status" value="1"/>
</dbReference>
<evidence type="ECO:0000313" key="8">
    <source>
        <dbReference type="Proteomes" id="UP000218366"/>
    </source>
</evidence>
<dbReference type="AlphaFoldDB" id="A0A2A4B833"/>
<comment type="caution">
    <text evidence="7">The sequence shown here is derived from an EMBL/GenBank/DDBJ whole genome shotgun (WGS) entry which is preliminary data.</text>
</comment>
<dbReference type="Proteomes" id="UP000218366">
    <property type="component" value="Unassembled WGS sequence"/>
</dbReference>
<evidence type="ECO:0000256" key="5">
    <source>
        <dbReference type="SAM" id="MobiDB-lite"/>
    </source>
</evidence>
<dbReference type="OrthoDB" id="9814546at2"/>
<dbReference type="CDD" id="cd07185">
    <property type="entry name" value="OmpA_C-like"/>
    <property type="match status" value="1"/>
</dbReference>
<organism evidence="7 8">
    <name type="scientific">Sphingomonas spermidinifaciens</name>
    <dbReference type="NCBI Taxonomy" id="1141889"/>
    <lineage>
        <taxon>Bacteria</taxon>
        <taxon>Pseudomonadati</taxon>
        <taxon>Pseudomonadota</taxon>
        <taxon>Alphaproteobacteria</taxon>
        <taxon>Sphingomonadales</taxon>
        <taxon>Sphingomonadaceae</taxon>
        <taxon>Sphingomonas</taxon>
    </lineage>
</organism>
<sequence>MELQSEIRPRPARHQRRLVRRRLKKKVSSLTAFAASHSELRSAGGSASGVEGGGVGRTALTQVQSLQSELKATQTDRGTLIELPGDVLFDYDKATIRPDARPTLDKLAELIKAQNPPTVAIEGHTDTKGDDAYNQKLSEARATAVRDYLIGVRTVDGTKLQTKGLGELRPTAPNARPDGSDDAAGRQRNRRVEVILSPAEGAAQQ</sequence>
<dbReference type="InterPro" id="IPR036737">
    <property type="entry name" value="OmpA-like_sf"/>
</dbReference>
<evidence type="ECO:0000313" key="7">
    <source>
        <dbReference type="EMBL" id="PCD03918.1"/>
    </source>
</evidence>
<dbReference type="Pfam" id="PF00691">
    <property type="entry name" value="OmpA"/>
    <property type="match status" value="1"/>
</dbReference>
<dbReference type="PANTHER" id="PTHR30329">
    <property type="entry name" value="STATOR ELEMENT OF FLAGELLAR MOTOR COMPLEX"/>
    <property type="match status" value="1"/>
</dbReference>
<evidence type="ECO:0000256" key="4">
    <source>
        <dbReference type="PROSITE-ProRule" id="PRU00473"/>
    </source>
</evidence>
<reference evidence="7 8" key="1">
    <citation type="submission" date="2017-09" db="EMBL/GenBank/DDBJ databases">
        <title>Sphingomonas spermidinifaciens 9NM-10, whole genome shotgun sequence.</title>
        <authorList>
            <person name="Feng G."/>
            <person name="Zhu H."/>
        </authorList>
    </citation>
    <scope>NUCLEOTIDE SEQUENCE [LARGE SCALE GENOMIC DNA]</scope>
    <source>
        <strain evidence="7 8">9NM-10</strain>
    </source>
</reference>
<dbReference type="InterPro" id="IPR050330">
    <property type="entry name" value="Bact_OuterMem_StrucFunc"/>
</dbReference>
<dbReference type="InterPro" id="IPR006664">
    <property type="entry name" value="OMP_bac"/>
</dbReference>
<feature type="region of interest" description="Disordered" evidence="5">
    <location>
        <begin position="161"/>
        <end position="205"/>
    </location>
</feature>
<keyword evidence="8" id="KW-1185">Reference proteome</keyword>
<dbReference type="InterPro" id="IPR006665">
    <property type="entry name" value="OmpA-like"/>
</dbReference>
<proteinExistence type="predicted"/>
<feature type="domain" description="OmpA-like" evidence="6">
    <location>
        <begin position="76"/>
        <end position="200"/>
    </location>
</feature>
<comment type="subcellular location">
    <subcellularLocation>
        <location evidence="1">Cell outer membrane</location>
    </subcellularLocation>
</comment>
<feature type="compositionally biased region" description="Basic residues" evidence="5">
    <location>
        <begin position="10"/>
        <end position="20"/>
    </location>
</feature>
<dbReference type="SUPFAM" id="SSF103088">
    <property type="entry name" value="OmpA-like"/>
    <property type="match status" value="1"/>
</dbReference>
<dbReference type="PANTHER" id="PTHR30329:SF21">
    <property type="entry name" value="LIPOPROTEIN YIAD-RELATED"/>
    <property type="match status" value="1"/>
</dbReference>